<organism evidence="2">
    <name type="scientific">freshwater metagenome</name>
    <dbReference type="NCBI Taxonomy" id="449393"/>
    <lineage>
        <taxon>unclassified sequences</taxon>
        <taxon>metagenomes</taxon>
        <taxon>ecological metagenomes</taxon>
    </lineage>
</organism>
<gene>
    <name evidence="2" type="ORF">UFOPK2237_00764</name>
</gene>
<keyword evidence="1" id="KW-0812">Transmembrane</keyword>
<evidence type="ECO:0000256" key="1">
    <source>
        <dbReference type="SAM" id="Phobius"/>
    </source>
</evidence>
<dbReference type="InterPro" id="IPR003425">
    <property type="entry name" value="CCB3/YggT"/>
</dbReference>
<dbReference type="GO" id="GO:0016020">
    <property type="term" value="C:membrane"/>
    <property type="evidence" value="ECO:0007669"/>
    <property type="project" value="InterPro"/>
</dbReference>
<sequence length="94" mass="10243">MSSIAAIISSLLNLYVLILIARLVLEYVAIFARDWRPKGPLLLLSETVFTLTDPPLKAIRKVVPSVRLGSVSLDLSFIILLIAISITRGLLASV</sequence>
<keyword evidence="1" id="KW-0472">Membrane</keyword>
<evidence type="ECO:0000313" key="2">
    <source>
        <dbReference type="EMBL" id="CAB4655558.1"/>
    </source>
</evidence>
<feature type="transmembrane region" description="Helical" evidence="1">
    <location>
        <begin position="71"/>
        <end position="91"/>
    </location>
</feature>
<keyword evidence="1" id="KW-1133">Transmembrane helix</keyword>
<dbReference type="Pfam" id="PF02325">
    <property type="entry name" value="CCB3_YggT"/>
    <property type="match status" value="1"/>
</dbReference>
<proteinExistence type="predicted"/>
<accession>A0A6J6L309</accession>
<name>A0A6J6L309_9ZZZZ</name>
<dbReference type="EMBL" id="CAEZWI010000089">
    <property type="protein sequence ID" value="CAB4655558.1"/>
    <property type="molecule type" value="Genomic_DNA"/>
</dbReference>
<feature type="transmembrane region" description="Helical" evidence="1">
    <location>
        <begin position="12"/>
        <end position="32"/>
    </location>
</feature>
<reference evidence="2" key="1">
    <citation type="submission" date="2020-05" db="EMBL/GenBank/DDBJ databases">
        <authorList>
            <person name="Chiriac C."/>
            <person name="Salcher M."/>
            <person name="Ghai R."/>
            <person name="Kavagutti S V."/>
        </authorList>
    </citation>
    <scope>NUCLEOTIDE SEQUENCE</scope>
</reference>
<dbReference type="AlphaFoldDB" id="A0A6J6L309"/>
<protein>
    <submittedName>
        <fullName evidence="2">Unannotated protein</fullName>
    </submittedName>
</protein>